<dbReference type="GO" id="GO:0004427">
    <property type="term" value="F:inorganic diphosphate phosphatase activity"/>
    <property type="evidence" value="ECO:0007669"/>
    <property type="project" value="UniProtKB-EC"/>
</dbReference>
<keyword evidence="4" id="KW-0378">Hydrolase</keyword>
<dbReference type="HAMAP" id="MF_00209">
    <property type="entry name" value="Inorganic_PPase"/>
    <property type="match status" value="1"/>
</dbReference>
<protein>
    <recommendedName>
        <fullName evidence="2">inorganic diphosphatase</fullName>
        <ecNumber evidence="2">3.6.1.1</ecNumber>
    </recommendedName>
</protein>
<keyword evidence="3" id="KW-0479">Metal-binding</keyword>
<dbReference type="EC" id="3.6.1.1" evidence="2"/>
<dbReference type="Pfam" id="PF00719">
    <property type="entry name" value="Pyrophosphatase"/>
    <property type="match status" value="1"/>
</dbReference>
<sequence>MSMESVNVFIEIAKGSHIKYEYDKERRALVCDRILHTPFKYEFNYGFIPDTLSLDGDPIDAVIIMDDELVPGCYIDCKIIGFLETEDDAGVDPKLIMCPSTKVDPTYLHINDITHLPKMTLDKIKYFFMHYKDLENKTVIVGDFKGRGEAIMIYKSGLVYNE</sequence>
<dbReference type="Gene3D" id="3.90.80.10">
    <property type="entry name" value="Inorganic pyrophosphatase"/>
    <property type="match status" value="1"/>
</dbReference>
<evidence type="ECO:0000256" key="5">
    <source>
        <dbReference type="ARBA" id="ARBA00022842"/>
    </source>
</evidence>
<dbReference type="EMBL" id="MN740750">
    <property type="protein sequence ID" value="QHU10096.1"/>
    <property type="molecule type" value="Genomic_DNA"/>
</dbReference>
<evidence type="ECO:0000256" key="1">
    <source>
        <dbReference type="ARBA" id="ARBA00001946"/>
    </source>
</evidence>
<dbReference type="PROSITE" id="PS00387">
    <property type="entry name" value="PPASE"/>
    <property type="match status" value="1"/>
</dbReference>
<dbReference type="PANTHER" id="PTHR10286">
    <property type="entry name" value="INORGANIC PYROPHOSPHATASE"/>
    <property type="match status" value="1"/>
</dbReference>
<evidence type="ECO:0000256" key="3">
    <source>
        <dbReference type="ARBA" id="ARBA00022723"/>
    </source>
</evidence>
<evidence type="ECO:0000256" key="4">
    <source>
        <dbReference type="ARBA" id="ARBA00022801"/>
    </source>
</evidence>
<keyword evidence="5" id="KW-0460">Magnesium</keyword>
<reference evidence="6" key="1">
    <citation type="journal article" date="2020" name="Nature">
        <title>Giant virus diversity and host interactions through global metagenomics.</title>
        <authorList>
            <person name="Schulz F."/>
            <person name="Roux S."/>
            <person name="Paez-Espino D."/>
            <person name="Jungbluth S."/>
            <person name="Walsh D.A."/>
            <person name="Denef V.J."/>
            <person name="McMahon K.D."/>
            <person name="Konstantinidis K.T."/>
            <person name="Eloe-Fadrosh E.A."/>
            <person name="Kyrpides N.C."/>
            <person name="Woyke T."/>
        </authorList>
    </citation>
    <scope>NUCLEOTIDE SEQUENCE</scope>
    <source>
        <strain evidence="6">GVMAG-S-1101164-67</strain>
    </source>
</reference>
<organism evidence="6">
    <name type="scientific">viral metagenome</name>
    <dbReference type="NCBI Taxonomy" id="1070528"/>
    <lineage>
        <taxon>unclassified sequences</taxon>
        <taxon>metagenomes</taxon>
        <taxon>organismal metagenomes</taxon>
    </lineage>
</organism>
<evidence type="ECO:0000313" key="6">
    <source>
        <dbReference type="EMBL" id="QHU10096.1"/>
    </source>
</evidence>
<accession>A0A6C0JZ51</accession>
<dbReference type="GO" id="GO:0006796">
    <property type="term" value="P:phosphate-containing compound metabolic process"/>
    <property type="evidence" value="ECO:0007669"/>
    <property type="project" value="InterPro"/>
</dbReference>
<name>A0A6C0JZ51_9ZZZZ</name>
<dbReference type="AlphaFoldDB" id="A0A6C0JZ51"/>
<comment type="cofactor">
    <cofactor evidence="1">
        <name>Mg(2+)</name>
        <dbReference type="ChEBI" id="CHEBI:18420"/>
    </cofactor>
</comment>
<dbReference type="CDD" id="cd00412">
    <property type="entry name" value="pyrophosphatase"/>
    <property type="match status" value="1"/>
</dbReference>
<dbReference type="GO" id="GO:0005737">
    <property type="term" value="C:cytoplasm"/>
    <property type="evidence" value="ECO:0007669"/>
    <property type="project" value="InterPro"/>
</dbReference>
<proteinExistence type="inferred from homology"/>
<dbReference type="InterPro" id="IPR036649">
    <property type="entry name" value="Pyrophosphatase_sf"/>
</dbReference>
<evidence type="ECO:0000256" key="2">
    <source>
        <dbReference type="ARBA" id="ARBA00012146"/>
    </source>
</evidence>
<dbReference type="GO" id="GO:0000287">
    <property type="term" value="F:magnesium ion binding"/>
    <property type="evidence" value="ECO:0007669"/>
    <property type="project" value="InterPro"/>
</dbReference>
<dbReference type="InterPro" id="IPR008162">
    <property type="entry name" value="Pyrophosphatase"/>
</dbReference>
<dbReference type="SUPFAM" id="SSF50324">
    <property type="entry name" value="Inorganic pyrophosphatase"/>
    <property type="match status" value="1"/>
</dbReference>